<evidence type="ECO:0000256" key="6">
    <source>
        <dbReference type="ARBA" id="ARBA00022801"/>
    </source>
</evidence>
<dbReference type="SUPFAM" id="SSF55486">
    <property type="entry name" value="Metalloproteases ('zincins'), catalytic domain"/>
    <property type="match status" value="1"/>
</dbReference>
<evidence type="ECO:0000256" key="4">
    <source>
        <dbReference type="ARBA" id="ARBA00022729"/>
    </source>
</evidence>
<evidence type="ECO:0000256" key="7">
    <source>
        <dbReference type="ARBA" id="ARBA00022833"/>
    </source>
</evidence>
<dbReference type="GO" id="GO:0030198">
    <property type="term" value="P:extracellular matrix organization"/>
    <property type="evidence" value="ECO:0000318"/>
    <property type="project" value="GO_Central"/>
</dbReference>
<feature type="region of interest" description="Disordered" evidence="16">
    <location>
        <begin position="128"/>
        <end position="201"/>
    </location>
</feature>
<dbReference type="PRINTS" id="PR00138">
    <property type="entry name" value="MATRIXIN"/>
</dbReference>
<feature type="binding site" evidence="14">
    <location>
        <position position="312"/>
    </location>
    <ligand>
        <name>Zn(2+)</name>
        <dbReference type="ChEBI" id="CHEBI:29105"/>
        <label>1</label>
    </ligand>
</feature>
<evidence type="ECO:0000256" key="10">
    <source>
        <dbReference type="ARBA" id="ARBA00023157"/>
    </source>
</evidence>
<dbReference type="SUPFAM" id="SSF47090">
    <property type="entry name" value="PGBD-like"/>
    <property type="match status" value="1"/>
</dbReference>
<dbReference type="SMART" id="SM00120">
    <property type="entry name" value="HX"/>
    <property type="match status" value="4"/>
</dbReference>
<reference evidence="19" key="3">
    <citation type="submission" date="2025-09" db="UniProtKB">
        <authorList>
            <consortium name="Ensembl"/>
        </authorList>
    </citation>
    <scope>IDENTIFICATION</scope>
</reference>
<evidence type="ECO:0000256" key="17">
    <source>
        <dbReference type="SAM" id="SignalP"/>
    </source>
</evidence>
<dbReference type="PANTHER" id="PTHR10201:SF323">
    <property type="entry name" value="MATRIX METALLOPROTEINASE-21"/>
    <property type="match status" value="1"/>
</dbReference>
<dbReference type="Pfam" id="PF00045">
    <property type="entry name" value="Hemopexin"/>
    <property type="match status" value="3"/>
</dbReference>
<evidence type="ECO:0000256" key="3">
    <source>
        <dbReference type="ARBA" id="ARBA00022723"/>
    </source>
</evidence>
<evidence type="ECO:0000256" key="8">
    <source>
        <dbReference type="ARBA" id="ARBA00022837"/>
    </source>
</evidence>
<keyword evidence="10" id="KW-1015">Disulfide bond</keyword>
<dbReference type="Gene3D" id="3.40.390.10">
    <property type="entry name" value="Collagenase (Catalytic Domain)"/>
    <property type="match status" value="1"/>
</dbReference>
<keyword evidence="11" id="KW-0325">Glycoprotein</keyword>
<keyword evidence="2" id="KW-0645">Protease</keyword>
<feature type="chain" id="PRO_5004867122" evidence="17">
    <location>
        <begin position="22"/>
        <end position="631"/>
    </location>
</feature>
<reference evidence="20" key="1">
    <citation type="submission" date="2011-12" db="EMBL/GenBank/DDBJ databases">
        <title>The Draft Genome of Lepisosteus oculatus.</title>
        <authorList>
            <consortium name="The Broad Institute Genome Assembly &amp; Analysis Group"/>
            <consortium name="Computational R&amp;D Group"/>
            <consortium name="and Sequencing Platform"/>
            <person name="Di Palma F."/>
            <person name="Alfoldi J."/>
            <person name="Johnson J."/>
            <person name="Berlin A."/>
            <person name="Gnerre S."/>
            <person name="Jaffe D."/>
            <person name="MacCallum I."/>
            <person name="Young S."/>
            <person name="Walker B.J."/>
            <person name="Lander E.S."/>
            <person name="Lindblad-Toh K."/>
        </authorList>
    </citation>
    <scope>NUCLEOTIDE SEQUENCE [LARGE SCALE GENOMIC DNA]</scope>
</reference>
<proteinExistence type="inferred from homology"/>
<feature type="binding site" evidence="14">
    <location>
        <position position="296"/>
    </location>
    <ligand>
        <name>Zn(2+)</name>
        <dbReference type="ChEBI" id="CHEBI:29105"/>
        <label>1</label>
    </ligand>
</feature>
<feature type="repeat" description="Hemopexin" evidence="15">
    <location>
        <begin position="452"/>
        <end position="508"/>
    </location>
</feature>
<comment type="cofactor">
    <cofactor evidence="14">
        <name>Zn(2+)</name>
        <dbReference type="ChEBI" id="CHEBI:29105"/>
    </cofactor>
    <text evidence="14">Binds 2 Zn(2+) ions per subunit.</text>
</comment>
<dbReference type="Gene3D" id="2.110.10.10">
    <property type="entry name" value="Hemopexin-like domain"/>
    <property type="match status" value="2"/>
</dbReference>
<dbReference type="InterPro" id="IPR001818">
    <property type="entry name" value="Pept_M10_metallopeptidase"/>
</dbReference>
<dbReference type="FunFam" id="2.110.10.10:FF:000012">
    <property type="entry name" value="Matrix metallopeptidase 21"/>
    <property type="match status" value="1"/>
</dbReference>
<dbReference type="GO" id="GO:0031012">
    <property type="term" value="C:extracellular matrix"/>
    <property type="evidence" value="ECO:0007669"/>
    <property type="project" value="InterPro"/>
</dbReference>
<dbReference type="InterPro" id="IPR036365">
    <property type="entry name" value="PGBD-like_sf"/>
</dbReference>
<dbReference type="Bgee" id="ENSLOCG00000002014">
    <property type="expression patterns" value="Expressed in ovary and 1 other cell type or tissue"/>
</dbReference>
<dbReference type="PANTHER" id="PTHR10201">
    <property type="entry name" value="MATRIX METALLOPROTEINASE"/>
    <property type="match status" value="1"/>
</dbReference>
<accession>W5M1S6</accession>
<feature type="domain" description="Peptidase metallopeptidase" evidence="18">
    <location>
        <begin position="212"/>
        <end position="389"/>
    </location>
</feature>
<evidence type="ECO:0000313" key="20">
    <source>
        <dbReference type="Proteomes" id="UP000018468"/>
    </source>
</evidence>
<keyword evidence="6" id="KW-0378">Hydrolase</keyword>
<feature type="binding site" evidence="13">
    <location>
        <position position="354"/>
    </location>
    <ligand>
        <name>Zn(2+)</name>
        <dbReference type="ChEBI" id="CHEBI:29105"/>
        <label>2</label>
        <note>catalytic</note>
    </ligand>
</feature>
<evidence type="ECO:0000256" key="16">
    <source>
        <dbReference type="SAM" id="MobiDB-lite"/>
    </source>
</evidence>
<dbReference type="InterPro" id="IPR018487">
    <property type="entry name" value="Hemopexin-like_repeat"/>
</dbReference>
<feature type="repeat" description="Hemopexin" evidence="15">
    <location>
        <begin position="395"/>
        <end position="450"/>
    </location>
</feature>
<feature type="binding site" evidence="14">
    <location>
        <position position="362"/>
    </location>
    <ligand>
        <name>Zn(2+)</name>
        <dbReference type="ChEBI" id="CHEBI:29105"/>
        <label>2</label>
        <note>catalytic</note>
    </ligand>
</feature>
<dbReference type="OMA" id="WRKVKYP"/>
<dbReference type="InterPro" id="IPR021190">
    <property type="entry name" value="Pept_M10A"/>
</dbReference>
<feature type="binding site" evidence="14">
    <location>
        <position position="568"/>
    </location>
    <ligand>
        <name>Ca(2+)</name>
        <dbReference type="ChEBI" id="CHEBI:29108"/>
        <label>4</label>
    </ligand>
</feature>
<dbReference type="SUPFAM" id="SSF50923">
    <property type="entry name" value="Hemopexin-like domain"/>
    <property type="match status" value="1"/>
</dbReference>
<feature type="repeat" description="Hemopexin" evidence="15">
    <location>
        <begin position="509"/>
        <end position="557"/>
    </location>
</feature>
<feature type="binding site" evidence="13">
    <location>
        <position position="344"/>
    </location>
    <ligand>
        <name>Zn(2+)</name>
        <dbReference type="ChEBI" id="CHEBI:29105"/>
        <label>2</label>
        <note>catalytic</note>
    </ligand>
</feature>
<feature type="binding site" evidence="14">
    <location>
        <position position="304"/>
    </location>
    <ligand>
        <name>Ca(2+)</name>
        <dbReference type="ChEBI" id="CHEBI:29108"/>
        <label>3</label>
    </ligand>
</feature>
<feature type="binding site" evidence="14">
    <location>
        <position position="305"/>
    </location>
    <ligand>
        <name>Ca(2+)</name>
        <dbReference type="ChEBI" id="CHEBI:29108"/>
        <label>3</label>
    </ligand>
</feature>
<feature type="compositionally biased region" description="Polar residues" evidence="16">
    <location>
        <begin position="92"/>
        <end position="110"/>
    </location>
</feature>
<dbReference type="InParanoid" id="W5M1S6"/>
<protein>
    <submittedName>
        <fullName evidence="19">Matrix metalloproteinase-21-like</fullName>
    </submittedName>
</protein>
<keyword evidence="3 13" id="KW-0479">Metal-binding</keyword>
<feature type="binding site" evidence="14">
    <location>
        <position position="320"/>
    </location>
    <ligand>
        <name>Zn(2+)</name>
        <dbReference type="ChEBI" id="CHEBI:29105"/>
        <label>1</label>
    </ligand>
</feature>
<dbReference type="GO" id="GO:0007368">
    <property type="term" value="P:determination of left/right symmetry"/>
    <property type="evidence" value="ECO:0007669"/>
    <property type="project" value="UniProtKB-ARBA"/>
</dbReference>
<evidence type="ECO:0000256" key="12">
    <source>
        <dbReference type="PIRSR" id="PIRSR001191-1"/>
    </source>
</evidence>
<dbReference type="STRING" id="7918.ENSLOCP00000002334"/>
<feature type="binding site" evidence="13">
    <location>
        <position position="348"/>
    </location>
    <ligand>
        <name>Zn(2+)</name>
        <dbReference type="ChEBI" id="CHEBI:29105"/>
        <label>2</label>
        <note>catalytic</note>
    </ligand>
</feature>
<dbReference type="SMART" id="SM00235">
    <property type="entry name" value="ZnMc"/>
    <property type="match status" value="1"/>
</dbReference>
<dbReference type="eggNOG" id="KOG1565">
    <property type="taxonomic scope" value="Eukaryota"/>
</dbReference>
<keyword evidence="7 13" id="KW-0862">Zinc</keyword>
<dbReference type="InterPro" id="IPR036375">
    <property type="entry name" value="Hemopexin-like_dom_sf"/>
</dbReference>
<evidence type="ECO:0000256" key="9">
    <source>
        <dbReference type="ARBA" id="ARBA00023049"/>
    </source>
</evidence>
<feature type="binding site" evidence="14">
    <location>
        <position position="515"/>
    </location>
    <ligand>
        <name>Ca(2+)</name>
        <dbReference type="ChEBI" id="CHEBI:29108"/>
        <label>5</label>
    </ligand>
</feature>
<dbReference type="InterPro" id="IPR006026">
    <property type="entry name" value="Peptidase_Metallo"/>
</dbReference>
<dbReference type="CDD" id="cd04278">
    <property type="entry name" value="ZnMc_MMP"/>
    <property type="match status" value="1"/>
</dbReference>
<dbReference type="Proteomes" id="UP000018468">
    <property type="component" value="Linkage group LG4"/>
</dbReference>
<evidence type="ECO:0000256" key="5">
    <source>
        <dbReference type="ARBA" id="ARBA00022737"/>
    </source>
</evidence>
<feature type="binding site" evidence="14">
    <location>
        <position position="286"/>
    </location>
    <ligand>
        <name>Ca(2+)</name>
        <dbReference type="ChEBI" id="CHEBI:29108"/>
        <label>2</label>
    </ligand>
</feature>
<dbReference type="PROSITE" id="PS51642">
    <property type="entry name" value="HEMOPEXIN_2"/>
    <property type="match status" value="4"/>
</dbReference>
<feature type="repeat" description="Hemopexin" evidence="15">
    <location>
        <begin position="564"/>
        <end position="620"/>
    </location>
</feature>
<dbReference type="Pfam" id="PF00413">
    <property type="entry name" value="Peptidase_M10"/>
    <property type="match status" value="1"/>
</dbReference>
<keyword evidence="5" id="KW-0677">Repeat</keyword>
<evidence type="ECO:0000256" key="2">
    <source>
        <dbReference type="ARBA" id="ARBA00022670"/>
    </source>
</evidence>
<keyword evidence="4 17" id="KW-0732">Signal</keyword>
<dbReference type="GO" id="GO:0030574">
    <property type="term" value="P:collagen catabolic process"/>
    <property type="evidence" value="ECO:0000318"/>
    <property type="project" value="GO_Central"/>
</dbReference>
<comment type="cofactor">
    <cofactor evidence="14">
        <name>Ca(2+)</name>
        <dbReference type="ChEBI" id="CHEBI:29108"/>
    </cofactor>
    <text evidence="14">Can bind about 5 Ca(2+) ions per subunit.</text>
</comment>
<feature type="binding site" evidence="14">
    <location>
        <position position="323"/>
    </location>
    <ligand>
        <name>Ca(2+)</name>
        <dbReference type="ChEBI" id="CHEBI:29108"/>
        <label>1</label>
    </ligand>
</feature>
<evidence type="ECO:0000256" key="15">
    <source>
        <dbReference type="PROSITE-ProRule" id="PRU01011"/>
    </source>
</evidence>
<evidence type="ECO:0000256" key="13">
    <source>
        <dbReference type="PIRSR" id="PIRSR001191-2"/>
    </source>
</evidence>
<feature type="active site" evidence="12">
    <location>
        <position position="345"/>
    </location>
</feature>
<dbReference type="EMBL" id="AHAT01024416">
    <property type="status" value="NOT_ANNOTATED_CDS"/>
    <property type="molecule type" value="Genomic_DNA"/>
</dbReference>
<evidence type="ECO:0000313" key="19">
    <source>
        <dbReference type="Ensembl" id="ENSLOCP00000002334.1"/>
    </source>
</evidence>
<feature type="signal peptide" evidence="17">
    <location>
        <begin position="1"/>
        <end position="21"/>
    </location>
</feature>
<feature type="binding site" evidence="14">
    <location>
        <position position="456"/>
    </location>
    <ligand>
        <name>Ca(2+)</name>
        <dbReference type="ChEBI" id="CHEBI:29108"/>
        <label>4</label>
    </ligand>
</feature>
<organism evidence="19 20">
    <name type="scientific">Lepisosteus oculatus</name>
    <name type="common">Spotted gar</name>
    <dbReference type="NCBI Taxonomy" id="7918"/>
    <lineage>
        <taxon>Eukaryota</taxon>
        <taxon>Metazoa</taxon>
        <taxon>Chordata</taxon>
        <taxon>Craniata</taxon>
        <taxon>Vertebrata</taxon>
        <taxon>Euteleostomi</taxon>
        <taxon>Actinopterygii</taxon>
        <taxon>Neopterygii</taxon>
        <taxon>Holostei</taxon>
        <taxon>Semionotiformes</taxon>
        <taxon>Lepisosteidae</taxon>
        <taxon>Lepisosteus</taxon>
    </lineage>
</organism>
<dbReference type="InterPro" id="IPR024079">
    <property type="entry name" value="MetalloPept_cat_dom_sf"/>
</dbReference>
<keyword evidence="9" id="KW-0482">Metalloprotease</keyword>
<reference evidence="19" key="2">
    <citation type="submission" date="2025-08" db="UniProtKB">
        <authorList>
            <consortium name="Ensembl"/>
        </authorList>
    </citation>
    <scope>IDENTIFICATION</scope>
</reference>
<dbReference type="GO" id="GO:0008270">
    <property type="term" value="F:zinc ion binding"/>
    <property type="evidence" value="ECO:0007669"/>
    <property type="project" value="InterPro"/>
</dbReference>
<evidence type="ECO:0000256" key="11">
    <source>
        <dbReference type="ARBA" id="ARBA00023180"/>
    </source>
</evidence>
<dbReference type="GO" id="GO:0004222">
    <property type="term" value="F:metalloendopeptidase activity"/>
    <property type="evidence" value="ECO:0000318"/>
    <property type="project" value="GO_Central"/>
</dbReference>
<feature type="compositionally biased region" description="Polar residues" evidence="16">
    <location>
        <begin position="185"/>
        <end position="195"/>
    </location>
</feature>
<dbReference type="HOGENOM" id="CLU_015489_9_0_1"/>
<dbReference type="PIRSF" id="PIRSF001191">
    <property type="entry name" value="Peptidase_M10A_matrix"/>
    <property type="match status" value="1"/>
</dbReference>
<evidence type="ECO:0000256" key="14">
    <source>
        <dbReference type="PIRSR" id="PIRSR621190-2"/>
    </source>
</evidence>
<sequence>SNMVLVSLVLSHMLVMTLAQAERLCHNRDCSNLQYHSQSEVNPILSPQSAKQFLTRYGWIKPVNWESLQRHRAAVPQEESPDSPENPPQDVPDNSGSSSAEDSAPTETVPESSFLQALEHFQQANNLPVTGALDEPTQKTMTRPRCGVPDYKSPHGIQDPEDTPRARSNSTVSNSSAEAAPHNDGSPTDASSSGTRAGRPREKRFLQQLVERSQKQRRSVVYVRSSDWGMGFSKRALKWRLLGEGYSSWLPIEDQRKILKRAFRLWSEVIPLNFQEDLTSRASEIDVKLGFGTRRHLGCSQAFDGAGQELAHAWHLGDIHFNDDKHFVPPRSEQGINLLTVAVHEIGHVLGLPHISRVGSVMQASYNSQNAYLELDRKDRNAIQGIYGTCGQQFGTVFDMVYKGEDEEGHVKYKFSTYFFRSSWYWRYENQYSRPRYRDPILLRVGWHGIPSEGIDACVHVWTTDKDSVLFFKGTQFWQYDTENDRACTEDSQGRPFPQLIKDRFPGVPSPIDTAFFDRRDHNIFFFRGNNVTAFNVDLNRKVDGYPKRIIDVFPAVVSGDHPVGNLDAVYFSYYYNATYIFKDQDYWKVVDERDRKSNSSLPYNGLFPHHSISSQWLDICDVHPSMLSPD</sequence>
<evidence type="ECO:0000256" key="1">
    <source>
        <dbReference type="ARBA" id="ARBA00010370"/>
    </source>
</evidence>
<keyword evidence="20" id="KW-1185">Reference proteome</keyword>
<dbReference type="GO" id="GO:0006508">
    <property type="term" value="P:proteolysis"/>
    <property type="evidence" value="ECO:0007669"/>
    <property type="project" value="UniProtKB-KW"/>
</dbReference>
<evidence type="ECO:0000259" key="18">
    <source>
        <dbReference type="SMART" id="SM00235"/>
    </source>
</evidence>
<dbReference type="InterPro" id="IPR033739">
    <property type="entry name" value="M10A_MMP"/>
</dbReference>
<feature type="compositionally biased region" description="Polar residues" evidence="16">
    <location>
        <begin position="166"/>
        <end position="177"/>
    </location>
</feature>
<keyword evidence="8 14" id="KW-0106">Calcium</keyword>
<feature type="binding site" evidence="14">
    <location>
        <position position="570"/>
    </location>
    <ligand>
        <name>Ca(2+)</name>
        <dbReference type="ChEBI" id="CHEBI:29108"/>
        <label>5</label>
    </ligand>
</feature>
<dbReference type="AlphaFoldDB" id="W5M1S6"/>
<dbReference type="Ensembl" id="ENSLOCT00000002339.1">
    <property type="protein sequence ID" value="ENSLOCP00000002334.1"/>
    <property type="gene ID" value="ENSLOCG00000002014.1"/>
</dbReference>
<name>W5M1S6_LEPOC</name>
<feature type="region of interest" description="Disordered" evidence="16">
    <location>
        <begin position="70"/>
        <end position="110"/>
    </location>
</feature>
<dbReference type="GeneTree" id="ENSGT00940000159140"/>
<comment type="similarity">
    <text evidence="1">Belongs to the peptidase M10A family.</text>
</comment>
<feature type="binding site" evidence="14">
    <location>
        <position position="318"/>
    </location>
    <ligand>
        <name>Ca(2+)</name>
        <dbReference type="ChEBI" id="CHEBI:29108"/>
        <label>2</label>
    </ligand>
</feature>